<dbReference type="HOGENOM" id="CLU_100873_0_0_11"/>
<dbReference type="AlphaFoldDB" id="C0W174"/>
<evidence type="ECO:0000256" key="1">
    <source>
        <dbReference type="SAM" id="MobiDB-lite"/>
    </source>
</evidence>
<evidence type="ECO:0000259" key="3">
    <source>
        <dbReference type="Pfam" id="PF19843"/>
    </source>
</evidence>
<feature type="domain" description="DUF6318" evidence="3">
    <location>
        <begin position="90"/>
        <end position="169"/>
    </location>
</feature>
<protein>
    <recommendedName>
        <fullName evidence="3">DUF6318 domain-containing protein</fullName>
    </recommendedName>
</protein>
<proteinExistence type="predicted"/>
<dbReference type="EMBL" id="ACFG01000032">
    <property type="protein sequence ID" value="EEH63563.1"/>
    <property type="molecule type" value="Genomic_DNA"/>
</dbReference>
<dbReference type="InterPro" id="IPR046281">
    <property type="entry name" value="DUF6318"/>
</dbReference>
<dbReference type="Pfam" id="PF19843">
    <property type="entry name" value="DUF6318"/>
    <property type="match status" value="1"/>
</dbReference>
<evidence type="ECO:0000313" key="5">
    <source>
        <dbReference type="Proteomes" id="UP000010301"/>
    </source>
</evidence>
<accession>C0W174</accession>
<dbReference type="PROSITE" id="PS51257">
    <property type="entry name" value="PROKAR_LIPOPROTEIN"/>
    <property type="match status" value="1"/>
</dbReference>
<gene>
    <name evidence="4" type="ORF">HMPREF0044_1164</name>
</gene>
<feature type="chain" id="PRO_5039315829" description="DUF6318 domain-containing protein" evidence="2">
    <location>
        <begin position="24"/>
        <end position="174"/>
    </location>
</feature>
<comment type="caution">
    <text evidence="4">The sequence shown here is derived from an EMBL/GenBank/DDBJ whole genome shotgun (WGS) entry which is preliminary data.</text>
</comment>
<keyword evidence="2" id="KW-0732">Signal</keyword>
<keyword evidence="5" id="KW-1185">Reference proteome</keyword>
<name>C0W174_9ACTO</name>
<feature type="signal peptide" evidence="2">
    <location>
        <begin position="1"/>
        <end position="23"/>
    </location>
</feature>
<reference evidence="4 5" key="1">
    <citation type="submission" date="2009-01" db="EMBL/GenBank/DDBJ databases">
        <authorList>
            <person name="Qin X."/>
            <person name="Bachman B."/>
            <person name="Battles P."/>
            <person name="Bell A."/>
            <person name="Bess C."/>
            <person name="Bickham C."/>
            <person name="Chaboub L."/>
            <person name="Chen D."/>
            <person name="Coyle M."/>
            <person name="Deiros D.R."/>
            <person name="Dinh H."/>
            <person name="Forbes L."/>
            <person name="Fowler G."/>
            <person name="Francisco L."/>
            <person name="Fu Q."/>
            <person name="Gubbala S."/>
            <person name="Hale W."/>
            <person name="Han Y."/>
            <person name="Hemphill L."/>
            <person name="Highlander S.K."/>
            <person name="Hirani K."/>
            <person name="Hogues M."/>
            <person name="Jackson L."/>
            <person name="Jakkamsetti A."/>
            <person name="Javaid M."/>
            <person name="Jiang H."/>
            <person name="Korchina V."/>
            <person name="Kovar C."/>
            <person name="Lara F."/>
            <person name="Lee S."/>
            <person name="Mata R."/>
            <person name="Mathew T."/>
            <person name="Moen C."/>
            <person name="Morales K."/>
            <person name="Munidasa M."/>
            <person name="Nazareth L."/>
            <person name="Ngo R."/>
            <person name="Nguyen L."/>
            <person name="Okwuonu G."/>
            <person name="Ongeri F."/>
            <person name="Patil S."/>
            <person name="Petrosino J."/>
            <person name="Pham C."/>
            <person name="Pham P."/>
            <person name="Pu L.-L."/>
            <person name="Puazo M."/>
            <person name="Raj R."/>
            <person name="Reid J."/>
            <person name="Rouhana J."/>
            <person name="Saada N."/>
            <person name="Shang Y."/>
            <person name="Simmons D."/>
            <person name="Thornton R."/>
            <person name="Warren J."/>
            <person name="Weissenberger G."/>
            <person name="Zhang J."/>
            <person name="Zhang L."/>
            <person name="Zhou C."/>
            <person name="Zhu D."/>
            <person name="Muzny D."/>
            <person name="Worley K."/>
            <person name="Gibbs R."/>
        </authorList>
    </citation>
    <scope>NUCLEOTIDE SEQUENCE [LARGE SCALE GENOMIC DNA]</scope>
    <source>
        <strain evidence="4 5">DSM 15436</strain>
    </source>
</reference>
<organism evidence="4 5">
    <name type="scientific">Gleimia coleocanis DSM 15436</name>
    <dbReference type="NCBI Taxonomy" id="525245"/>
    <lineage>
        <taxon>Bacteria</taxon>
        <taxon>Bacillati</taxon>
        <taxon>Actinomycetota</taxon>
        <taxon>Actinomycetes</taxon>
        <taxon>Actinomycetales</taxon>
        <taxon>Actinomycetaceae</taxon>
        <taxon>Gleimia</taxon>
    </lineage>
</organism>
<sequence length="174" mass="19337">MRKNPLPALLALLLVATPVSLTACGTSDSADKHPVVEHNKVIDKPENQDETQSKEYATVDEQIQAWKDTGVLKPTDDPNVWKATKPLPRPAANLKYPKPEYPAKGYEHTQEGAEAVAIYLQELITYAFTTGDHTYLGETCSEASDMCNKMVAAIQKTKQTKNGWLTTTKRMSRF</sequence>
<feature type="region of interest" description="Disordered" evidence="1">
    <location>
        <begin position="25"/>
        <end position="53"/>
    </location>
</feature>
<dbReference type="Proteomes" id="UP000010301">
    <property type="component" value="Unassembled WGS sequence"/>
</dbReference>
<dbReference type="RefSeq" id="WP_006546334.1">
    <property type="nucleotide sequence ID" value="NZ_DS999541.1"/>
</dbReference>
<dbReference type="OrthoDB" id="3254292at2"/>
<feature type="compositionally biased region" description="Basic and acidic residues" evidence="1">
    <location>
        <begin position="29"/>
        <end position="53"/>
    </location>
</feature>
<dbReference type="STRING" id="525245.HMPREF0044_1164"/>
<evidence type="ECO:0000256" key="2">
    <source>
        <dbReference type="SAM" id="SignalP"/>
    </source>
</evidence>
<evidence type="ECO:0000313" key="4">
    <source>
        <dbReference type="EMBL" id="EEH63563.1"/>
    </source>
</evidence>